<evidence type="ECO:0000256" key="6">
    <source>
        <dbReference type="SAM" id="Phobius"/>
    </source>
</evidence>
<evidence type="ECO:0000259" key="7">
    <source>
        <dbReference type="Pfam" id="PF00916"/>
    </source>
</evidence>
<protein>
    <submittedName>
        <fullName evidence="8">Prestin</fullName>
    </submittedName>
</protein>
<accession>A0A8E0S0H4</accession>
<evidence type="ECO:0000256" key="4">
    <source>
        <dbReference type="ARBA" id="ARBA00023136"/>
    </source>
</evidence>
<dbReference type="InterPro" id="IPR001902">
    <property type="entry name" value="SLC26A/SulP_fam"/>
</dbReference>
<organism evidence="8 9">
    <name type="scientific">Fasciolopsis buskii</name>
    <dbReference type="NCBI Taxonomy" id="27845"/>
    <lineage>
        <taxon>Eukaryota</taxon>
        <taxon>Metazoa</taxon>
        <taxon>Spiralia</taxon>
        <taxon>Lophotrochozoa</taxon>
        <taxon>Platyhelminthes</taxon>
        <taxon>Trematoda</taxon>
        <taxon>Digenea</taxon>
        <taxon>Plagiorchiida</taxon>
        <taxon>Echinostomata</taxon>
        <taxon>Echinostomatoidea</taxon>
        <taxon>Fasciolidae</taxon>
        <taxon>Fasciolopsis</taxon>
    </lineage>
</organism>
<comment type="subcellular location">
    <subcellularLocation>
        <location evidence="1">Membrane</location>
        <topology evidence="1">Multi-pass membrane protein</topology>
    </subcellularLocation>
</comment>
<dbReference type="InterPro" id="IPR011547">
    <property type="entry name" value="SLC26A/SulP_dom"/>
</dbReference>
<evidence type="ECO:0000256" key="5">
    <source>
        <dbReference type="SAM" id="MobiDB-lite"/>
    </source>
</evidence>
<dbReference type="PANTHER" id="PTHR11814">
    <property type="entry name" value="SULFATE TRANSPORTER"/>
    <property type="match status" value="1"/>
</dbReference>
<reference evidence="8" key="1">
    <citation type="submission" date="2019-05" db="EMBL/GenBank/DDBJ databases">
        <title>Annotation for the trematode Fasciolopsis buski.</title>
        <authorList>
            <person name="Choi Y.-J."/>
        </authorList>
    </citation>
    <scope>NUCLEOTIDE SEQUENCE</scope>
    <source>
        <strain evidence="8">HT</strain>
        <tissue evidence="8">Whole worm</tissue>
    </source>
</reference>
<evidence type="ECO:0000256" key="2">
    <source>
        <dbReference type="ARBA" id="ARBA00022692"/>
    </source>
</evidence>
<dbReference type="OrthoDB" id="288203at2759"/>
<dbReference type="Proteomes" id="UP000728185">
    <property type="component" value="Unassembled WGS sequence"/>
</dbReference>
<keyword evidence="9" id="KW-1185">Reference proteome</keyword>
<feature type="transmembrane region" description="Helical" evidence="6">
    <location>
        <begin position="107"/>
        <end position="125"/>
    </location>
</feature>
<feature type="domain" description="SLC26A/SulP transporter" evidence="7">
    <location>
        <begin position="133"/>
        <end position="189"/>
    </location>
</feature>
<dbReference type="EMBL" id="LUCM01001813">
    <property type="protein sequence ID" value="KAA0198327.1"/>
    <property type="molecule type" value="Genomic_DNA"/>
</dbReference>
<comment type="caution">
    <text evidence="8">The sequence shown here is derived from an EMBL/GenBank/DDBJ whole genome shotgun (WGS) entry which is preliminary data.</text>
</comment>
<feature type="region of interest" description="Disordered" evidence="5">
    <location>
        <begin position="76"/>
        <end position="98"/>
    </location>
</feature>
<evidence type="ECO:0000313" key="9">
    <source>
        <dbReference type="Proteomes" id="UP000728185"/>
    </source>
</evidence>
<keyword evidence="3 6" id="KW-1133">Transmembrane helix</keyword>
<feature type="transmembrane region" description="Helical" evidence="6">
    <location>
        <begin position="137"/>
        <end position="157"/>
    </location>
</feature>
<dbReference type="Pfam" id="PF00916">
    <property type="entry name" value="Sulfate_transp"/>
    <property type="match status" value="1"/>
</dbReference>
<dbReference type="AlphaFoldDB" id="A0A8E0S0H4"/>
<name>A0A8E0S0H4_9TREM</name>
<keyword evidence="4 6" id="KW-0472">Membrane</keyword>
<dbReference type="GO" id="GO:0055085">
    <property type="term" value="P:transmembrane transport"/>
    <property type="evidence" value="ECO:0007669"/>
    <property type="project" value="InterPro"/>
</dbReference>
<proteinExistence type="predicted"/>
<dbReference type="GO" id="GO:0016020">
    <property type="term" value="C:membrane"/>
    <property type="evidence" value="ECO:0007669"/>
    <property type="project" value="UniProtKB-SubCell"/>
</dbReference>
<sequence length="221" mass="24509">MSESSESHEPLVTSIQINRPVLTQQKLQELTGRYNPTGPLTFRAKARKLAGSAAQFLVPDCLKSIVTRNSTVESTGIRDDQYATDDASPEDGPSVQPNKPSLCARHAHAFGSWLLGFFPFIGIMRKYDVKNWLLSDLIAGLTVGIMQVPQGMAYAMLATLPPVYGLYTMLFPPLVYFFFGTSQHITIGESVCHLLPVLSNTEQLQLLYPGEFYHLLSLLMK</sequence>
<feature type="transmembrane region" description="Helical" evidence="6">
    <location>
        <begin position="163"/>
        <end position="179"/>
    </location>
</feature>
<evidence type="ECO:0000313" key="8">
    <source>
        <dbReference type="EMBL" id="KAA0198327.1"/>
    </source>
</evidence>
<evidence type="ECO:0000256" key="3">
    <source>
        <dbReference type="ARBA" id="ARBA00022989"/>
    </source>
</evidence>
<gene>
    <name evidence="8" type="ORF">FBUS_02362</name>
</gene>
<keyword evidence="2 6" id="KW-0812">Transmembrane</keyword>
<evidence type="ECO:0000256" key="1">
    <source>
        <dbReference type="ARBA" id="ARBA00004141"/>
    </source>
</evidence>